<dbReference type="Proteomes" id="UP000824782">
    <property type="component" value="Unassembled WGS sequence"/>
</dbReference>
<dbReference type="EMBL" id="WNYA01000003">
    <property type="protein sequence ID" value="KAG8581807.1"/>
    <property type="molecule type" value="Genomic_DNA"/>
</dbReference>
<reference evidence="1" key="1">
    <citation type="thesis" date="2020" institute="ProQuest LLC" country="789 East Eisenhower Parkway, Ann Arbor, MI, USA">
        <title>Comparative Genomics and Chromosome Evolution.</title>
        <authorList>
            <person name="Mudd A.B."/>
        </authorList>
    </citation>
    <scope>NUCLEOTIDE SEQUENCE</scope>
    <source>
        <strain evidence="1">237g6f4</strain>
        <tissue evidence="1">Blood</tissue>
    </source>
</reference>
<name>A0AAV7CBX9_ENGPU</name>
<organism evidence="1 2">
    <name type="scientific">Engystomops pustulosus</name>
    <name type="common">Tungara frog</name>
    <name type="synonym">Physalaemus pustulosus</name>
    <dbReference type="NCBI Taxonomy" id="76066"/>
    <lineage>
        <taxon>Eukaryota</taxon>
        <taxon>Metazoa</taxon>
        <taxon>Chordata</taxon>
        <taxon>Craniata</taxon>
        <taxon>Vertebrata</taxon>
        <taxon>Euteleostomi</taxon>
        <taxon>Amphibia</taxon>
        <taxon>Batrachia</taxon>
        <taxon>Anura</taxon>
        <taxon>Neobatrachia</taxon>
        <taxon>Hyloidea</taxon>
        <taxon>Leptodactylidae</taxon>
        <taxon>Leiuperinae</taxon>
        <taxon>Engystomops</taxon>
    </lineage>
</organism>
<sequence>MSDCTCFNEEVSDRILLCLLLLHGDITQESQCTLCGEPEAQHRDQMGGRQWTLSGLPKGNCHCTIQEF</sequence>
<protein>
    <submittedName>
        <fullName evidence="1">Uncharacterized protein</fullName>
    </submittedName>
</protein>
<evidence type="ECO:0000313" key="2">
    <source>
        <dbReference type="Proteomes" id="UP000824782"/>
    </source>
</evidence>
<dbReference type="AlphaFoldDB" id="A0AAV7CBX9"/>
<accession>A0AAV7CBX9</accession>
<gene>
    <name evidence="1" type="ORF">GDO81_007812</name>
</gene>
<comment type="caution">
    <text evidence="1">The sequence shown here is derived from an EMBL/GenBank/DDBJ whole genome shotgun (WGS) entry which is preliminary data.</text>
</comment>
<proteinExistence type="predicted"/>
<keyword evidence="2" id="KW-1185">Reference proteome</keyword>
<evidence type="ECO:0000313" key="1">
    <source>
        <dbReference type="EMBL" id="KAG8581807.1"/>
    </source>
</evidence>